<reference evidence="2 3" key="1">
    <citation type="submission" date="2017-12" db="EMBL/GenBank/DDBJ databases">
        <title>Complete genome sequence of Spiroplasma monobiae MQ-1 (ATCC 33825).</title>
        <authorList>
            <person name="Tsai Y.-M."/>
            <person name="Lo W.-S."/>
            <person name="Wu P.-S."/>
            <person name="Cho S.-T."/>
            <person name="Kuo C.-H."/>
        </authorList>
    </citation>
    <scope>NUCLEOTIDE SEQUENCE [LARGE SCALE GENOMIC DNA]</scope>
    <source>
        <strain evidence="2 3">MQ-1</strain>
    </source>
</reference>
<evidence type="ECO:0000256" key="1">
    <source>
        <dbReference type="SAM" id="Coils"/>
    </source>
</evidence>
<keyword evidence="3" id="KW-1185">Reference proteome</keyword>
<feature type="coiled-coil region" evidence="1">
    <location>
        <begin position="163"/>
        <end position="197"/>
    </location>
</feature>
<dbReference type="OrthoDB" id="9818015at2"/>
<evidence type="ECO:0000313" key="3">
    <source>
        <dbReference type="Proteomes" id="UP000234790"/>
    </source>
</evidence>
<keyword evidence="1" id="KW-0175">Coiled coil</keyword>
<dbReference type="AlphaFoldDB" id="A0A2K9LUV2"/>
<proteinExistence type="predicted"/>
<protein>
    <submittedName>
        <fullName evidence="2">Uncharacterized protein</fullName>
    </submittedName>
</protein>
<dbReference type="RefSeq" id="WP_101780878.1">
    <property type="nucleotide sequence ID" value="NZ_CP025543.1"/>
</dbReference>
<dbReference type="EMBL" id="CP025543">
    <property type="protein sequence ID" value="AUM62827.1"/>
    <property type="molecule type" value="Genomic_DNA"/>
</dbReference>
<gene>
    <name evidence="2" type="ORF">SMONO_v1c05780</name>
</gene>
<accession>A0A2K9LUV2</accession>
<sequence>MKILLALLAGVSLSTLPTLGIINNINSKSDINSGVLNHQKEMIKAIENENLSFFDGYYLYSQVDEMIYKIIDEQYLYEYMNTVYMLYNKLSKIASGDYERNKLEEQRNVIEKAFQGWSNSEDLNELVELYDKQVSEEKEVLSKVFYAYNQTSSKLMVEDLEMYQEYKIKNVRASAAIASLNNQIDLYKTKLSVWEDTQKWQKELVAIYDNMINRATELQSQFVYLFDTTLASPEAFFNNMLNKKTIIFDQIIKKYLPGEQFYIDLIQSKLENREQKPDEMVEDWILIGQNSDPSDPELNPIEIDPNDLYVLSDEEVAKRLEEEVTPEDTEEEKLAKTIGIVSDVLMEIYKIDDILFSSLHKSASNFFEFVNNQIPRLSSEVKESFEKNGVKVETKFDEAIQTAIEMADALSSQILDILSPSNAIFGQIRGLAFATIDKVKDWYKTISVAKDSQKAIDLIVEIRDNYSEIPDELIVDEGGVAAEIEEAQKELLIQEEIFRETELVLESSKYDYYDENLKTWNNFFSDYSEYLEIINLGQTKATINLNPIKYFNSQIEVYLKMVTQRRFTYENIINKIDGNTKNTSIENIKNENAMLENLNSFIEKHKEDFK</sequence>
<evidence type="ECO:0000313" key="2">
    <source>
        <dbReference type="EMBL" id="AUM62827.1"/>
    </source>
</evidence>
<name>A0A2K9LUV2_SPISQ</name>
<dbReference type="Proteomes" id="UP000234790">
    <property type="component" value="Chromosome"/>
</dbReference>
<organism evidence="2 3">
    <name type="scientific">Spiroplasma monobiae MQ-1</name>
    <dbReference type="NCBI Taxonomy" id="1336748"/>
    <lineage>
        <taxon>Bacteria</taxon>
        <taxon>Bacillati</taxon>
        <taxon>Mycoplasmatota</taxon>
        <taxon>Mollicutes</taxon>
        <taxon>Entomoplasmatales</taxon>
        <taxon>Spiroplasmataceae</taxon>
        <taxon>Spiroplasma</taxon>
    </lineage>
</organism>
<dbReference type="KEGG" id="smoo:SMONO_v1c05780"/>